<feature type="compositionally biased region" description="Basic and acidic residues" evidence="2">
    <location>
        <begin position="316"/>
        <end position="335"/>
    </location>
</feature>
<dbReference type="AlphaFoldDB" id="A0A9W4XIV7"/>
<keyword evidence="4" id="KW-1185">Reference proteome</keyword>
<comment type="caution">
    <text evidence="3">The sequence shown here is derived from an EMBL/GenBank/DDBJ whole genome shotgun (WGS) entry which is preliminary data.</text>
</comment>
<dbReference type="Proteomes" id="UP001152607">
    <property type="component" value="Unassembled WGS sequence"/>
</dbReference>
<accession>A0A9W4XIV7</accession>
<proteinExistence type="predicted"/>
<sequence>MEYPLRNAAYKPDPGDTDTKDIELNIKANDLCLADNLLKPLSDEDADAVAQLPDKKAQIVDASDAKKLIGICVGLDTIVSKKGGQPTMMIIVGAWPKATPSTVWALLISDSHQNRLPMVQYLIGCKMSGFKKLSRGGLDTSKLHPEFLQCTGSTLSALIKHYFFMSGVFVPYDLHIKSRSYKQEILKATKYKPFCTPPSEERRKNQRNHSAPLHKCAEKTFESQWKSLDDETGTIKSLRNGYQYKLKKAQVERRNAEQAVLKAQAAVQKATQKIKDLQRKDVAMASREMQKKLEKESLLDSLSERERSLFKMAWEGGRKSHERGDEEPLLKRQRK</sequence>
<protein>
    <submittedName>
        <fullName evidence="3">Uncharacterized protein</fullName>
    </submittedName>
</protein>
<gene>
    <name evidence="3" type="ORF">PDIGIT_LOCUS6636</name>
</gene>
<evidence type="ECO:0000313" key="3">
    <source>
        <dbReference type="EMBL" id="CAI6333589.1"/>
    </source>
</evidence>
<feature type="coiled-coil region" evidence="1">
    <location>
        <begin position="239"/>
        <end position="280"/>
    </location>
</feature>
<evidence type="ECO:0000256" key="1">
    <source>
        <dbReference type="SAM" id="Coils"/>
    </source>
</evidence>
<evidence type="ECO:0000256" key="2">
    <source>
        <dbReference type="SAM" id="MobiDB-lite"/>
    </source>
</evidence>
<evidence type="ECO:0000313" key="4">
    <source>
        <dbReference type="Proteomes" id="UP001152607"/>
    </source>
</evidence>
<feature type="region of interest" description="Disordered" evidence="2">
    <location>
        <begin position="313"/>
        <end position="335"/>
    </location>
</feature>
<reference evidence="3" key="1">
    <citation type="submission" date="2023-01" db="EMBL/GenBank/DDBJ databases">
        <authorList>
            <person name="Van Ghelder C."/>
            <person name="Rancurel C."/>
        </authorList>
    </citation>
    <scope>NUCLEOTIDE SEQUENCE</scope>
    <source>
        <strain evidence="3">CNCM I-4278</strain>
    </source>
</reference>
<name>A0A9W4XIV7_9PLEO</name>
<organism evidence="3 4">
    <name type="scientific">Periconia digitata</name>
    <dbReference type="NCBI Taxonomy" id="1303443"/>
    <lineage>
        <taxon>Eukaryota</taxon>
        <taxon>Fungi</taxon>
        <taxon>Dikarya</taxon>
        <taxon>Ascomycota</taxon>
        <taxon>Pezizomycotina</taxon>
        <taxon>Dothideomycetes</taxon>
        <taxon>Pleosporomycetidae</taxon>
        <taxon>Pleosporales</taxon>
        <taxon>Massarineae</taxon>
        <taxon>Periconiaceae</taxon>
        <taxon>Periconia</taxon>
    </lineage>
</organism>
<dbReference type="EMBL" id="CAOQHR010000004">
    <property type="protein sequence ID" value="CAI6333589.1"/>
    <property type="molecule type" value="Genomic_DNA"/>
</dbReference>
<keyword evidence="1" id="KW-0175">Coiled coil</keyword>